<accession>A0AAX3A421</accession>
<dbReference type="SUPFAM" id="SSF56317">
    <property type="entry name" value="Carbon-nitrogen hydrolase"/>
    <property type="match status" value="1"/>
</dbReference>
<dbReference type="AlphaFoldDB" id="A0AAX3A421"/>
<proteinExistence type="inferred from homology"/>
<dbReference type="EMBL" id="CP060016">
    <property type="protein sequence ID" value="UNC02330.1"/>
    <property type="molecule type" value="Genomic_DNA"/>
</dbReference>
<dbReference type="GO" id="GO:0016787">
    <property type="term" value="F:hydrolase activity"/>
    <property type="evidence" value="ECO:0007669"/>
    <property type="project" value="UniProtKB-KW"/>
</dbReference>
<dbReference type="Proteomes" id="UP000466683">
    <property type="component" value="Chromosome"/>
</dbReference>
<evidence type="ECO:0000313" key="6">
    <source>
        <dbReference type="Proteomes" id="UP001162885"/>
    </source>
</evidence>
<name>A0AAX3A421_9MYCO</name>
<evidence type="ECO:0000313" key="4">
    <source>
        <dbReference type="EMBL" id="UNC02330.1"/>
    </source>
</evidence>
<protein>
    <submittedName>
        <fullName evidence="4">Carbon-nitrogen hydrolase family protein</fullName>
    </submittedName>
</protein>
<feature type="domain" description="CN hydrolase" evidence="2">
    <location>
        <begin position="5"/>
        <end position="246"/>
    </location>
</feature>
<organism evidence="4 6">
    <name type="scientific">Mycolicibacterium boenickei</name>
    <dbReference type="NCBI Taxonomy" id="146017"/>
    <lineage>
        <taxon>Bacteria</taxon>
        <taxon>Bacillati</taxon>
        <taxon>Actinomycetota</taxon>
        <taxon>Actinomycetes</taxon>
        <taxon>Mycobacteriales</taxon>
        <taxon>Mycobacteriaceae</taxon>
        <taxon>Mycolicibacterium</taxon>
    </lineage>
</organism>
<dbReference type="Pfam" id="PF00795">
    <property type="entry name" value="CN_hydrolase"/>
    <property type="match status" value="1"/>
</dbReference>
<reference evidence="4 6" key="3">
    <citation type="journal article" date="2022" name="BMC Genomics">
        <title>Comparative genome analysis of mycobacteria focusing on tRNA and non-coding RNA.</title>
        <authorList>
            <person name="Behra P.R.K."/>
            <person name="Pettersson B.M.F."/>
            <person name="Ramesh M."/>
            <person name="Das S."/>
            <person name="Dasgupta S."/>
            <person name="Kirsebom L.A."/>
        </authorList>
    </citation>
    <scope>NUCLEOTIDE SEQUENCE [LARGE SCALE GENOMIC DNA]</scope>
    <source>
        <strain evidence="4 6">DSM 44677</strain>
    </source>
</reference>
<dbReference type="PROSITE" id="PS50263">
    <property type="entry name" value="CN_HYDROLASE"/>
    <property type="match status" value="1"/>
</dbReference>
<dbReference type="InterPro" id="IPR036526">
    <property type="entry name" value="C-N_Hydrolase_sf"/>
</dbReference>
<dbReference type="Proteomes" id="UP001162885">
    <property type="component" value="Chromosome"/>
</dbReference>
<dbReference type="PANTHER" id="PTHR23088">
    <property type="entry name" value="NITRILASE-RELATED"/>
    <property type="match status" value="1"/>
</dbReference>
<evidence type="ECO:0000313" key="3">
    <source>
        <dbReference type="EMBL" id="BBX92317.1"/>
    </source>
</evidence>
<evidence type="ECO:0000256" key="1">
    <source>
        <dbReference type="ARBA" id="ARBA00010613"/>
    </source>
</evidence>
<reference evidence="3 5" key="1">
    <citation type="journal article" date="2019" name="Emerg. Microbes Infect.">
        <title>Comprehensive subspecies identification of 175 nontuberculous mycobacteria species based on 7547 genomic profiles.</title>
        <authorList>
            <person name="Matsumoto Y."/>
            <person name="Kinjo T."/>
            <person name="Motooka D."/>
            <person name="Nabeya D."/>
            <person name="Jung N."/>
            <person name="Uechi K."/>
            <person name="Horii T."/>
            <person name="Iida T."/>
            <person name="Fujita J."/>
            <person name="Nakamura S."/>
        </authorList>
    </citation>
    <scope>NUCLEOTIDE SEQUENCE [LARGE SCALE GENOMIC DNA]</scope>
    <source>
        <strain evidence="3 5">JCM 15653</strain>
    </source>
</reference>
<reference evidence="3" key="2">
    <citation type="submission" date="2020-02" db="EMBL/GenBank/DDBJ databases">
        <authorList>
            <person name="Matsumoto Y."/>
            <person name="Motooka D."/>
            <person name="Nakamura S."/>
        </authorList>
    </citation>
    <scope>NUCLEOTIDE SEQUENCE</scope>
    <source>
        <strain evidence="3">JCM 15653</strain>
    </source>
</reference>
<dbReference type="CDD" id="cd07197">
    <property type="entry name" value="nitrilase"/>
    <property type="match status" value="1"/>
</dbReference>
<dbReference type="Gene3D" id="3.60.110.10">
    <property type="entry name" value="Carbon-nitrogen hydrolase"/>
    <property type="match status" value="1"/>
</dbReference>
<dbReference type="InterPro" id="IPR003010">
    <property type="entry name" value="C-N_Hydrolase"/>
</dbReference>
<comment type="similarity">
    <text evidence="1">Belongs to the carbon-nitrogen hydrolase superfamily. NIT1/NIT2 family.</text>
</comment>
<keyword evidence="4" id="KW-0378">Hydrolase</keyword>
<evidence type="ECO:0000313" key="5">
    <source>
        <dbReference type="Proteomes" id="UP000466683"/>
    </source>
</evidence>
<dbReference type="PANTHER" id="PTHR23088:SF27">
    <property type="entry name" value="DEAMINATED GLUTATHIONE AMIDASE"/>
    <property type="match status" value="1"/>
</dbReference>
<dbReference type="RefSeq" id="WP_077740943.1">
    <property type="nucleotide sequence ID" value="NZ_AP022579.1"/>
</dbReference>
<dbReference type="EMBL" id="AP022579">
    <property type="protein sequence ID" value="BBX92317.1"/>
    <property type="molecule type" value="Genomic_DNA"/>
</dbReference>
<sequence length="296" mass="31706">MSGSITVAAVQAAPLDVAGLPVFGREDTIGQFAADVLRVRSAVAGPALIVYPEIHLFGTDNADTLAASAEPLDGPLMAALGQVAREADAWLIPGSVCERGSEGEFFNTAPVLAPDGRLVASYRKIFPWRPFEKYTPGSRFVTADIPEVGRLGLSICYDAWFPEVSRHLAWMGADVIVNVVKTTSEDRGQELVLARANSIVNQVFTVSVNCAGPVGKGRSIIVDPEGAVLQESSDEAPGVLCQRIDFGAVAAVRERGTAGTNRMWDQFGSSDRPIPLPMYEGRIEPQRWSPSNDHAE</sequence>
<keyword evidence="5" id="KW-1185">Reference proteome</keyword>
<gene>
    <name evidence="4" type="ORF">H5U98_13690</name>
    <name evidence="3" type="ORF">MBOE_39660</name>
</gene>
<evidence type="ECO:0000259" key="2">
    <source>
        <dbReference type="PROSITE" id="PS50263"/>
    </source>
</evidence>